<evidence type="ECO:0000313" key="1">
    <source>
        <dbReference type="EMBL" id="AGA31684.1"/>
    </source>
</evidence>
<name>L0DQG6_SINAD</name>
<proteinExistence type="predicted"/>
<keyword evidence="2" id="KW-1185">Reference proteome</keyword>
<dbReference type="AlphaFoldDB" id="L0DQG6"/>
<dbReference type="KEGG" id="saci:Sinac_7654"/>
<organism evidence="1 2">
    <name type="scientific">Singulisphaera acidiphila (strain ATCC BAA-1392 / DSM 18658 / VKM B-2454 / MOB10)</name>
    <dbReference type="NCBI Taxonomy" id="886293"/>
    <lineage>
        <taxon>Bacteria</taxon>
        <taxon>Pseudomonadati</taxon>
        <taxon>Planctomycetota</taxon>
        <taxon>Planctomycetia</taxon>
        <taxon>Isosphaerales</taxon>
        <taxon>Isosphaeraceae</taxon>
        <taxon>Singulisphaera</taxon>
    </lineage>
</organism>
<dbReference type="EMBL" id="CP003366">
    <property type="protein sequence ID" value="AGA31684.1"/>
    <property type="molecule type" value="Genomic_DNA"/>
</dbReference>
<accession>L0DQG6</accession>
<reference evidence="1 2" key="1">
    <citation type="submission" date="2012-02" db="EMBL/GenBank/DDBJ databases">
        <title>Complete sequence of plasmid 2 of Singulisphaera acidiphila DSM 18658.</title>
        <authorList>
            <consortium name="US DOE Joint Genome Institute (JGI-PGF)"/>
            <person name="Lucas S."/>
            <person name="Copeland A."/>
            <person name="Lapidus A."/>
            <person name="Glavina del Rio T."/>
            <person name="Dalin E."/>
            <person name="Tice H."/>
            <person name="Bruce D."/>
            <person name="Goodwin L."/>
            <person name="Pitluck S."/>
            <person name="Peters L."/>
            <person name="Ovchinnikova G."/>
            <person name="Chertkov O."/>
            <person name="Kyrpides N."/>
            <person name="Mavromatis K."/>
            <person name="Ivanova N."/>
            <person name="Brettin T."/>
            <person name="Detter J.C."/>
            <person name="Han C."/>
            <person name="Larimer F."/>
            <person name="Land M."/>
            <person name="Hauser L."/>
            <person name="Markowitz V."/>
            <person name="Cheng J.-F."/>
            <person name="Hugenholtz P."/>
            <person name="Woyke T."/>
            <person name="Wu D."/>
            <person name="Tindall B."/>
            <person name="Pomrenke H."/>
            <person name="Brambilla E."/>
            <person name="Klenk H.-P."/>
            <person name="Eisen J.A."/>
        </authorList>
    </citation>
    <scope>NUCLEOTIDE SEQUENCE [LARGE SCALE GENOMIC DNA]</scope>
    <source>
        <strain evidence="2">ATCC BAA-1392 / DSM 18658 / VKM B-2454 / MOB10</strain>
        <plasmid evidence="1 2">pSINAC02</plasmid>
    </source>
</reference>
<sequence length="171" mass="18602">MDGQMNRLPQSAEILSRRPEWLEGTWITLADGQAWSFPPPTAIPGYQEIAHDAAREAVDNILPLLNVDAIRRQVGAIATGDPSGVLRGLGQMFALYQIAFRLGSILLRHNYNATDADCDLLMPFNYQLGDLPDPQSRIHKTTPEILAMSNAIAASIGVDIGPELARIVGSN</sequence>
<protein>
    <submittedName>
        <fullName evidence="1">Uncharacterized protein</fullName>
    </submittedName>
</protein>
<dbReference type="HOGENOM" id="CLU_1561845_0_0_0"/>
<evidence type="ECO:0000313" key="2">
    <source>
        <dbReference type="Proteomes" id="UP000010798"/>
    </source>
</evidence>
<geneLocation type="plasmid" evidence="1 2">
    <name>pSINAC02</name>
</geneLocation>
<gene>
    <name evidence="1" type="ordered locus">Sinac_7654</name>
</gene>
<dbReference type="Proteomes" id="UP000010798">
    <property type="component" value="Plasmid pSINAC02"/>
</dbReference>
<keyword evidence="1" id="KW-0614">Plasmid</keyword>